<evidence type="ECO:0000313" key="2">
    <source>
        <dbReference type="EMBL" id="RWZ67796.1"/>
    </source>
</evidence>
<sequence length="129" mass="14219">MTPPADVSAQLRKGVVEYCILGMLSREPMYGWQLSETLVRSGLIASIGTLYPVLSRLRERGLVTSFEEVSEAGPVRKYYRLTVAGEELLADFRDQWPAFSLTVGALIRGKAPDDLTTDPICAARSVVTR</sequence>
<dbReference type="EMBL" id="RZNC01000001">
    <property type="protein sequence ID" value="RWZ67796.1"/>
    <property type="molecule type" value="Genomic_DNA"/>
</dbReference>
<dbReference type="InterPro" id="IPR036388">
    <property type="entry name" value="WH-like_DNA-bd_sf"/>
</dbReference>
<evidence type="ECO:0000259" key="1">
    <source>
        <dbReference type="Pfam" id="PF03551"/>
    </source>
</evidence>
<keyword evidence="3" id="KW-1185">Reference proteome</keyword>
<dbReference type="AlphaFoldDB" id="A0A3S3ZVX2"/>
<dbReference type="PANTHER" id="PTHR33169">
    <property type="entry name" value="PADR-FAMILY TRANSCRIPTIONAL REGULATOR"/>
    <property type="match status" value="1"/>
</dbReference>
<comment type="caution">
    <text evidence="2">The sequence shown here is derived from an EMBL/GenBank/DDBJ whole genome shotgun (WGS) entry which is preliminary data.</text>
</comment>
<dbReference type="Pfam" id="PF03551">
    <property type="entry name" value="PadR"/>
    <property type="match status" value="1"/>
</dbReference>
<proteinExistence type="predicted"/>
<evidence type="ECO:0000313" key="3">
    <source>
        <dbReference type="Proteomes" id="UP000288603"/>
    </source>
</evidence>
<name>A0A3S3ZVX2_9MICO</name>
<dbReference type="OrthoDB" id="122286at2"/>
<dbReference type="PANTHER" id="PTHR33169:SF14">
    <property type="entry name" value="TRANSCRIPTIONAL REGULATOR RV3488"/>
    <property type="match status" value="1"/>
</dbReference>
<dbReference type="InterPro" id="IPR036390">
    <property type="entry name" value="WH_DNA-bd_sf"/>
</dbReference>
<gene>
    <name evidence="2" type="ORF">ELQ92_00520</name>
</gene>
<dbReference type="Gene3D" id="1.10.10.10">
    <property type="entry name" value="Winged helix-like DNA-binding domain superfamily/Winged helix DNA-binding domain"/>
    <property type="match status" value="1"/>
</dbReference>
<dbReference type="InterPro" id="IPR005149">
    <property type="entry name" value="Tscrpt_reg_PadR_N"/>
</dbReference>
<dbReference type="RefSeq" id="WP_128496952.1">
    <property type="nucleotide sequence ID" value="NZ_RZNC01000001.1"/>
</dbReference>
<organism evidence="2 3">
    <name type="scientific">Labedella populi</name>
    <dbReference type="NCBI Taxonomy" id="2498850"/>
    <lineage>
        <taxon>Bacteria</taxon>
        <taxon>Bacillati</taxon>
        <taxon>Actinomycetota</taxon>
        <taxon>Actinomycetes</taxon>
        <taxon>Micrococcales</taxon>
        <taxon>Microbacteriaceae</taxon>
        <taxon>Labedella</taxon>
    </lineage>
</organism>
<dbReference type="SUPFAM" id="SSF46785">
    <property type="entry name" value="Winged helix' DNA-binding domain"/>
    <property type="match status" value="1"/>
</dbReference>
<protein>
    <submittedName>
        <fullName evidence="2">PadR family transcriptional regulator</fullName>
    </submittedName>
</protein>
<accession>A0A3S3ZVX2</accession>
<feature type="domain" description="Transcription regulator PadR N-terminal" evidence="1">
    <location>
        <begin position="20"/>
        <end position="90"/>
    </location>
</feature>
<reference evidence="2 3" key="1">
    <citation type="submission" date="2018-12" db="EMBL/GenBank/DDBJ databases">
        <authorList>
            <person name="Li F."/>
        </authorList>
    </citation>
    <scope>NUCLEOTIDE SEQUENCE [LARGE SCALE GENOMIC DNA]</scope>
    <source>
        <strain evidence="2 3">8H24J-4-2</strain>
    </source>
</reference>
<dbReference type="Proteomes" id="UP000288603">
    <property type="component" value="Unassembled WGS sequence"/>
</dbReference>
<dbReference type="InterPro" id="IPR052509">
    <property type="entry name" value="Metal_resp_DNA-bind_regulator"/>
</dbReference>